<dbReference type="Proteomes" id="UP000444174">
    <property type="component" value="Unassembled WGS sequence"/>
</dbReference>
<proteinExistence type="predicted"/>
<evidence type="ECO:0000259" key="2">
    <source>
        <dbReference type="Pfam" id="PF00350"/>
    </source>
</evidence>
<dbReference type="Pfam" id="PF00350">
    <property type="entry name" value="Dynamin_N"/>
    <property type="match status" value="1"/>
</dbReference>
<evidence type="ECO:0000313" key="3">
    <source>
        <dbReference type="EMBL" id="MQQ09010.1"/>
    </source>
</evidence>
<dbReference type="InterPro" id="IPR027417">
    <property type="entry name" value="P-loop_NTPase"/>
</dbReference>
<dbReference type="AlphaFoldDB" id="A0A843YCG7"/>
<dbReference type="SUPFAM" id="SSF52540">
    <property type="entry name" value="P-loop containing nucleoside triphosphate hydrolases"/>
    <property type="match status" value="1"/>
</dbReference>
<feature type="region of interest" description="Disordered" evidence="1">
    <location>
        <begin position="251"/>
        <end position="304"/>
    </location>
</feature>
<dbReference type="Gene3D" id="3.40.50.300">
    <property type="entry name" value="P-loop containing nucleotide triphosphate hydrolases"/>
    <property type="match status" value="1"/>
</dbReference>
<dbReference type="InterPro" id="IPR045063">
    <property type="entry name" value="Dynamin_N"/>
</dbReference>
<feature type="compositionally biased region" description="Low complexity" evidence="1">
    <location>
        <begin position="293"/>
        <end position="304"/>
    </location>
</feature>
<protein>
    <recommendedName>
        <fullName evidence="2">Dynamin N-terminal domain-containing protein</fullName>
    </recommendedName>
</protein>
<accession>A0A843YCG7</accession>
<organism evidence="3 4">
    <name type="scientific">Tritonibacter litoralis</name>
    <dbReference type="NCBI Taxonomy" id="2662264"/>
    <lineage>
        <taxon>Bacteria</taxon>
        <taxon>Pseudomonadati</taxon>
        <taxon>Pseudomonadota</taxon>
        <taxon>Alphaproteobacteria</taxon>
        <taxon>Rhodobacterales</taxon>
        <taxon>Paracoccaceae</taxon>
        <taxon>Tritonibacter</taxon>
    </lineage>
</organism>
<evidence type="ECO:0000256" key="1">
    <source>
        <dbReference type="SAM" id="MobiDB-lite"/>
    </source>
</evidence>
<feature type="domain" description="Dynamin N-terminal" evidence="2">
    <location>
        <begin position="19"/>
        <end position="146"/>
    </location>
</feature>
<dbReference type="EMBL" id="WIBF01000006">
    <property type="protein sequence ID" value="MQQ09010.1"/>
    <property type="molecule type" value="Genomic_DNA"/>
</dbReference>
<reference evidence="3 4" key="1">
    <citation type="submission" date="2019-10" db="EMBL/GenBank/DDBJ databases">
        <title>Epibacterium sp. nov., isolated from seawater.</title>
        <authorList>
            <person name="Zhang X."/>
            <person name="Li N."/>
        </authorList>
    </citation>
    <scope>NUCLEOTIDE SEQUENCE [LARGE SCALE GENOMIC DNA]</scope>
    <source>
        <strain evidence="3 4">SM1979</strain>
    </source>
</reference>
<gene>
    <name evidence="3" type="ORF">GFB49_11140</name>
</gene>
<feature type="compositionally biased region" description="Basic and acidic residues" evidence="1">
    <location>
        <begin position="251"/>
        <end position="261"/>
    </location>
</feature>
<sequence length="304" mass="33094">MIGVDMPVSKPTARKPRLALMGEFSAGKSTLTHLLVGLEPLPVKVTATRLPPVWITHGPTSATVVGTDGAETPIDLEEIETVPLDSTALIRLTLPAEALELCDLIDMPGISDPNMPTSVWRALMPEVDAVIWCTHATQAWRQSEAAAWDSIRAGLSGPSTLLVTHFDKLQNERDQARVLKRVMREAGDKFQSVFPISLLQAVEAEDDAEAWQASGADAFVESLIELLVRWSDPKTAPSANAPEVTMAEKLAREAARDRGKTESPQPEAMVEGRVVPRRVKRERHSARPERRATAAAGRAPMAPR</sequence>
<keyword evidence="4" id="KW-1185">Reference proteome</keyword>
<name>A0A843YCG7_9RHOB</name>
<feature type="compositionally biased region" description="Basic residues" evidence="1">
    <location>
        <begin position="275"/>
        <end position="284"/>
    </location>
</feature>
<comment type="caution">
    <text evidence="3">The sequence shown here is derived from an EMBL/GenBank/DDBJ whole genome shotgun (WGS) entry which is preliminary data.</text>
</comment>
<evidence type="ECO:0000313" key="4">
    <source>
        <dbReference type="Proteomes" id="UP000444174"/>
    </source>
</evidence>